<feature type="domain" description="Mechanosensitive ion channel MscS C-terminal" evidence="9">
    <location>
        <begin position="181"/>
        <end position="261"/>
    </location>
</feature>
<dbReference type="InterPro" id="IPR010920">
    <property type="entry name" value="LSM_dom_sf"/>
</dbReference>
<dbReference type="InterPro" id="IPR006685">
    <property type="entry name" value="MscS_channel_2nd"/>
</dbReference>
<comment type="caution">
    <text evidence="11">The sequence shown here is derived from an EMBL/GenBank/DDBJ whole genome shotgun (WGS) entry which is preliminary data.</text>
</comment>
<dbReference type="Gene3D" id="3.30.70.100">
    <property type="match status" value="1"/>
</dbReference>
<sequence length="284" mass="30813">MQVWMRRLDLLDLSHASVRMGLRLLLGIVLFALGLWLAARVANLMRRALRRARVEPTLIPFLRNSLYGALIVLVAVSVLGFLGVPTASLVAAVGAAGLAIGLALQGSLSNLAWGVLLILFRPFHTGDWVDAGGYSGSVEAISLMHTTLVLADNRVVVIPNAKVGGDAIVNYNRRGTRRAQVQVGIGYGEDLARALQVLHDMLVADARVLSDPAPSVYVAALGDSAVNLTLWAWAQRADWWPLQQDLPRRVKETLDAAGISIPFPQRELLIRRMPVAARADRSAR</sequence>
<dbReference type="InterPro" id="IPR049142">
    <property type="entry name" value="MS_channel_1st"/>
</dbReference>
<name>A0A4S3KD81_9GAMM</name>
<dbReference type="InterPro" id="IPR011014">
    <property type="entry name" value="MscS_channel_TM-2"/>
</dbReference>
<keyword evidence="5 7" id="KW-1133">Transmembrane helix</keyword>
<dbReference type="SUPFAM" id="SSF82861">
    <property type="entry name" value="Mechanosensitive channel protein MscS (YggB), transmembrane region"/>
    <property type="match status" value="1"/>
</dbReference>
<comment type="subcellular location">
    <subcellularLocation>
        <location evidence="7">Cell inner membrane</location>
        <topology evidence="7">Multi-pass membrane protein</topology>
    </subcellularLocation>
    <subcellularLocation>
        <location evidence="1">Cell membrane</location>
        <topology evidence="1">Multi-pass membrane protein</topology>
    </subcellularLocation>
</comment>
<dbReference type="InterPro" id="IPR049278">
    <property type="entry name" value="MS_channel_C"/>
</dbReference>
<dbReference type="AlphaFoldDB" id="A0A4S3KD81"/>
<keyword evidence="12" id="KW-1185">Reference proteome</keyword>
<keyword evidence="3" id="KW-1003">Cell membrane</keyword>
<accession>A0A4S3KD81</accession>
<dbReference type="GO" id="GO:0008381">
    <property type="term" value="F:mechanosensitive monoatomic ion channel activity"/>
    <property type="evidence" value="ECO:0007669"/>
    <property type="project" value="InterPro"/>
</dbReference>
<comment type="similarity">
    <text evidence="2 7">Belongs to the MscS (TC 1.A.23) family.</text>
</comment>
<dbReference type="SUPFAM" id="SSF50182">
    <property type="entry name" value="Sm-like ribonucleoproteins"/>
    <property type="match status" value="1"/>
</dbReference>
<keyword evidence="7" id="KW-0407">Ion channel</keyword>
<evidence type="ECO:0000259" key="8">
    <source>
        <dbReference type="Pfam" id="PF00924"/>
    </source>
</evidence>
<keyword evidence="7" id="KW-0406">Ion transport</keyword>
<keyword evidence="4 7" id="KW-0812">Transmembrane</keyword>
<dbReference type="Pfam" id="PF21082">
    <property type="entry name" value="MS_channel_3rd"/>
    <property type="match status" value="1"/>
</dbReference>
<gene>
    <name evidence="11" type="ORF">B1806_16100</name>
</gene>
<dbReference type="SUPFAM" id="SSF82689">
    <property type="entry name" value="Mechanosensitive channel protein MscS (YggB), C-terminal domain"/>
    <property type="match status" value="1"/>
</dbReference>
<evidence type="ECO:0000256" key="4">
    <source>
        <dbReference type="ARBA" id="ARBA00022692"/>
    </source>
</evidence>
<reference evidence="11 12" key="1">
    <citation type="submission" date="2017-02" db="EMBL/GenBank/DDBJ databases">
        <title>Whole genome sequencing of Metallibacterium scheffleri DSM 24874 (T).</title>
        <authorList>
            <person name="Kumar S."/>
            <person name="Patil P."/>
            <person name="Patil P.B."/>
        </authorList>
    </citation>
    <scope>NUCLEOTIDE SEQUENCE [LARGE SCALE GENOMIC DNA]</scope>
    <source>
        <strain evidence="11 12">DSM 24874</strain>
    </source>
</reference>
<comment type="function">
    <text evidence="7">Mechanosensitive channel that participates in the regulation of osmotic pressure changes within the cell, opening in response to stretch forces in the membrane lipid bilayer, without the need for other proteins. Contributes to normal resistance to hypoosmotic shock. Forms an ion channel of 1.0 nanosiemens conductance with a slight preference for anions.</text>
</comment>
<dbReference type="PANTHER" id="PTHR30221">
    <property type="entry name" value="SMALL-CONDUCTANCE MECHANOSENSITIVE CHANNEL"/>
    <property type="match status" value="1"/>
</dbReference>
<evidence type="ECO:0000256" key="2">
    <source>
        <dbReference type="ARBA" id="ARBA00008017"/>
    </source>
</evidence>
<comment type="subunit">
    <text evidence="7">Homoheptamer.</text>
</comment>
<feature type="transmembrane region" description="Helical" evidence="7">
    <location>
        <begin position="20"/>
        <end position="45"/>
    </location>
</feature>
<evidence type="ECO:0000259" key="10">
    <source>
        <dbReference type="Pfam" id="PF21088"/>
    </source>
</evidence>
<evidence type="ECO:0000313" key="12">
    <source>
        <dbReference type="Proteomes" id="UP000307749"/>
    </source>
</evidence>
<dbReference type="GO" id="GO:0005886">
    <property type="term" value="C:plasma membrane"/>
    <property type="evidence" value="ECO:0007669"/>
    <property type="project" value="UniProtKB-SubCell"/>
</dbReference>
<dbReference type="EMBL" id="MWQO01000087">
    <property type="protein sequence ID" value="THD06339.1"/>
    <property type="molecule type" value="Genomic_DNA"/>
</dbReference>
<dbReference type="InterPro" id="IPR023408">
    <property type="entry name" value="MscS_beta-dom_sf"/>
</dbReference>
<dbReference type="Gene3D" id="1.10.287.1260">
    <property type="match status" value="1"/>
</dbReference>
<organism evidence="11 12">
    <name type="scientific">Metallibacterium scheffleri</name>
    <dbReference type="NCBI Taxonomy" id="993689"/>
    <lineage>
        <taxon>Bacteria</taxon>
        <taxon>Pseudomonadati</taxon>
        <taxon>Pseudomonadota</taxon>
        <taxon>Gammaproteobacteria</taxon>
        <taxon>Lysobacterales</taxon>
        <taxon>Rhodanobacteraceae</taxon>
        <taxon>Metallibacterium</taxon>
    </lineage>
</organism>
<evidence type="ECO:0000256" key="7">
    <source>
        <dbReference type="RuleBase" id="RU369025"/>
    </source>
</evidence>
<dbReference type="InterPro" id="IPR045275">
    <property type="entry name" value="MscS_archaea/bacteria_type"/>
</dbReference>
<feature type="transmembrane region" description="Helical" evidence="7">
    <location>
        <begin position="66"/>
        <end position="84"/>
    </location>
</feature>
<dbReference type="InterPro" id="IPR011066">
    <property type="entry name" value="MscS_channel_C_sf"/>
</dbReference>
<dbReference type="Pfam" id="PF00924">
    <property type="entry name" value="MS_channel_2nd"/>
    <property type="match status" value="1"/>
</dbReference>
<evidence type="ECO:0000256" key="6">
    <source>
        <dbReference type="ARBA" id="ARBA00023136"/>
    </source>
</evidence>
<comment type="caution">
    <text evidence="7">Lacks conserved residue(s) required for the propagation of feature annotation.</text>
</comment>
<keyword evidence="6 7" id="KW-0472">Membrane</keyword>
<protein>
    <recommendedName>
        <fullName evidence="7">Small-conductance mechanosensitive channel</fullName>
    </recommendedName>
</protein>
<evidence type="ECO:0000259" key="9">
    <source>
        <dbReference type="Pfam" id="PF21082"/>
    </source>
</evidence>
<keyword evidence="7" id="KW-0813">Transport</keyword>
<dbReference type="Proteomes" id="UP000307749">
    <property type="component" value="Unassembled WGS sequence"/>
</dbReference>
<evidence type="ECO:0000256" key="1">
    <source>
        <dbReference type="ARBA" id="ARBA00004651"/>
    </source>
</evidence>
<proteinExistence type="inferred from homology"/>
<feature type="domain" description="Mechanosensitive ion channel MscS" evidence="8">
    <location>
        <begin position="107"/>
        <end position="173"/>
    </location>
</feature>
<dbReference type="Pfam" id="PF21088">
    <property type="entry name" value="MS_channel_1st"/>
    <property type="match status" value="1"/>
</dbReference>
<feature type="transmembrane region" description="Helical" evidence="7">
    <location>
        <begin position="90"/>
        <end position="120"/>
    </location>
</feature>
<keyword evidence="7" id="KW-0997">Cell inner membrane</keyword>
<dbReference type="STRING" id="993689.GCA_002077135_01137"/>
<evidence type="ECO:0000313" key="11">
    <source>
        <dbReference type="EMBL" id="THD06339.1"/>
    </source>
</evidence>
<evidence type="ECO:0000256" key="3">
    <source>
        <dbReference type="ARBA" id="ARBA00022475"/>
    </source>
</evidence>
<evidence type="ECO:0000256" key="5">
    <source>
        <dbReference type="ARBA" id="ARBA00022989"/>
    </source>
</evidence>
<feature type="domain" description="Mechanosensitive ion channel transmembrane helices 2/3" evidence="10">
    <location>
        <begin position="70"/>
        <end position="105"/>
    </location>
</feature>
<dbReference type="Gene3D" id="2.30.30.60">
    <property type="match status" value="1"/>
</dbReference>
<dbReference type="PANTHER" id="PTHR30221:SF1">
    <property type="entry name" value="SMALL-CONDUCTANCE MECHANOSENSITIVE CHANNEL"/>
    <property type="match status" value="1"/>
</dbReference>